<accession>A0AAE1C5A9</accession>
<dbReference type="Pfam" id="PF03452">
    <property type="entry name" value="Anp1"/>
    <property type="match status" value="1"/>
</dbReference>
<name>A0AAE1C5A9_9PEZI</name>
<protein>
    <submittedName>
        <fullName evidence="2">Uncharacterized protein</fullName>
    </submittedName>
</protein>
<dbReference type="InterPro" id="IPR029044">
    <property type="entry name" value="Nucleotide-diphossugar_trans"/>
</dbReference>
<dbReference type="EMBL" id="JAUTXT010000004">
    <property type="protein sequence ID" value="KAK3678546.1"/>
    <property type="molecule type" value="Genomic_DNA"/>
</dbReference>
<proteinExistence type="inferred from homology"/>
<dbReference type="Gene3D" id="3.90.550.10">
    <property type="entry name" value="Spore Coat Polysaccharide Biosynthesis Protein SpsA, Chain A"/>
    <property type="match status" value="1"/>
</dbReference>
<sequence>MATKDVGEYASMQAATSRIVTARTTLWLQNEPDEVPYEQRHNPLIQLARRASLAKLRNRLMISALDDEQHLLWLDADVVELSTQIIQTILQQSAKNDSVGIITAMCHQNQMDNYDKNAWRVDSPSLMGPINDDGRENAVNQLVKERLFLPEAMKASSDDDVVPLDSVGGTILYIRADLVRQGLMFPYFNIVGTTWSKPGWIGVETEGLCYMARELKGGGCFALAGDHWARHTDWG</sequence>
<organism evidence="2 3">
    <name type="scientific">Recurvomyces mirabilis</name>
    <dbReference type="NCBI Taxonomy" id="574656"/>
    <lineage>
        <taxon>Eukaryota</taxon>
        <taxon>Fungi</taxon>
        <taxon>Dikarya</taxon>
        <taxon>Ascomycota</taxon>
        <taxon>Pezizomycotina</taxon>
        <taxon>Dothideomycetes</taxon>
        <taxon>Dothideomycetidae</taxon>
        <taxon>Mycosphaerellales</taxon>
        <taxon>Teratosphaeriaceae</taxon>
        <taxon>Recurvomyces</taxon>
    </lineage>
</organism>
<keyword evidence="3" id="KW-1185">Reference proteome</keyword>
<comment type="similarity">
    <text evidence="1">Belongs to the ANP1/MMN9/VAN1 family.</text>
</comment>
<dbReference type="PANTHER" id="PTHR43083">
    <property type="entry name" value="MANNAN POLYMERASE II"/>
    <property type="match status" value="1"/>
</dbReference>
<dbReference type="PANTHER" id="PTHR43083:SF6">
    <property type="entry name" value="MANNAN POLYMERASE COMPLEXES SUBUNIT MNN9"/>
    <property type="match status" value="1"/>
</dbReference>
<comment type="caution">
    <text evidence="2">The sequence shown here is derived from an EMBL/GenBank/DDBJ whole genome shotgun (WGS) entry which is preliminary data.</text>
</comment>
<evidence type="ECO:0000313" key="2">
    <source>
        <dbReference type="EMBL" id="KAK3678546.1"/>
    </source>
</evidence>
<dbReference type="InterPro" id="IPR052086">
    <property type="entry name" value="Mannan_Polymerase_Subunit"/>
</dbReference>
<dbReference type="Proteomes" id="UP001274830">
    <property type="component" value="Unassembled WGS sequence"/>
</dbReference>
<dbReference type="AlphaFoldDB" id="A0AAE1C5A9"/>
<gene>
    <name evidence="2" type="ORF">LTR78_001844</name>
</gene>
<evidence type="ECO:0000256" key="1">
    <source>
        <dbReference type="ARBA" id="ARBA00037964"/>
    </source>
</evidence>
<evidence type="ECO:0000313" key="3">
    <source>
        <dbReference type="Proteomes" id="UP001274830"/>
    </source>
</evidence>
<reference evidence="2" key="1">
    <citation type="submission" date="2023-07" db="EMBL/GenBank/DDBJ databases">
        <title>Black Yeasts Isolated from many extreme environments.</title>
        <authorList>
            <person name="Coleine C."/>
            <person name="Stajich J.E."/>
            <person name="Selbmann L."/>
        </authorList>
    </citation>
    <scope>NUCLEOTIDE SEQUENCE</scope>
    <source>
        <strain evidence="2">CCFEE 5485</strain>
    </source>
</reference>